<accession>A0A016T791</accession>
<dbReference type="OrthoDB" id="5876128at2759"/>
<keyword evidence="1" id="KW-0175">Coiled coil</keyword>
<feature type="compositionally biased region" description="Low complexity" evidence="2">
    <location>
        <begin position="154"/>
        <end position="163"/>
    </location>
</feature>
<sequence>MNRSAASTFDDEVSYPELFSLFDNVQQYFTDPLDGTFDDVLSTANHLSAAVEKGCTRNVQLRRKHIAKLRSMEDRLTSISGSNESRKAQSREQEQICVDLANRIATCRAACDELKKQYVEASKENIKIEMERSNDIQTVAEKSLNRLRAKLSSDESSFSLPLSTVSNTTDQEDEPME</sequence>
<name>A0A016T791_9BILA</name>
<feature type="coiled-coil region" evidence="1">
    <location>
        <begin position="104"/>
        <end position="131"/>
    </location>
</feature>
<evidence type="ECO:0000313" key="4">
    <source>
        <dbReference type="Proteomes" id="UP000024635"/>
    </source>
</evidence>
<reference evidence="4" key="1">
    <citation type="journal article" date="2015" name="Nat. Genet.">
        <title>The genome and transcriptome of the zoonotic hookworm Ancylostoma ceylanicum identify infection-specific gene families.</title>
        <authorList>
            <person name="Schwarz E.M."/>
            <person name="Hu Y."/>
            <person name="Antoshechkin I."/>
            <person name="Miller M.M."/>
            <person name="Sternberg P.W."/>
            <person name="Aroian R.V."/>
        </authorList>
    </citation>
    <scope>NUCLEOTIDE SEQUENCE</scope>
    <source>
        <strain evidence="4">HY135</strain>
    </source>
</reference>
<dbReference type="InterPro" id="IPR027267">
    <property type="entry name" value="AH/BAR_dom_sf"/>
</dbReference>
<dbReference type="Proteomes" id="UP000024635">
    <property type="component" value="Unassembled WGS sequence"/>
</dbReference>
<gene>
    <name evidence="3" type="primary">Acey_s0130.g1547</name>
    <name evidence="3" type="ORF">Y032_0130g1547</name>
</gene>
<dbReference type="AlphaFoldDB" id="A0A016T791"/>
<feature type="region of interest" description="Disordered" evidence="2">
    <location>
        <begin position="152"/>
        <end position="177"/>
    </location>
</feature>
<comment type="caution">
    <text evidence="3">The sequence shown here is derived from an EMBL/GenBank/DDBJ whole genome shotgun (WGS) entry which is preliminary data.</text>
</comment>
<organism evidence="3 4">
    <name type="scientific">Ancylostoma ceylanicum</name>
    <dbReference type="NCBI Taxonomy" id="53326"/>
    <lineage>
        <taxon>Eukaryota</taxon>
        <taxon>Metazoa</taxon>
        <taxon>Ecdysozoa</taxon>
        <taxon>Nematoda</taxon>
        <taxon>Chromadorea</taxon>
        <taxon>Rhabditida</taxon>
        <taxon>Rhabditina</taxon>
        <taxon>Rhabditomorpha</taxon>
        <taxon>Strongyloidea</taxon>
        <taxon>Ancylostomatidae</taxon>
        <taxon>Ancylostomatinae</taxon>
        <taxon>Ancylostoma</taxon>
    </lineage>
</organism>
<protein>
    <submittedName>
        <fullName evidence="3">Uncharacterized protein</fullName>
    </submittedName>
</protein>
<proteinExistence type="predicted"/>
<dbReference type="Gene3D" id="1.20.1270.60">
    <property type="entry name" value="Arfaptin homology (AH) domain/BAR domain"/>
    <property type="match status" value="1"/>
</dbReference>
<dbReference type="EMBL" id="JARK01001466">
    <property type="protein sequence ID" value="EYB98575.1"/>
    <property type="molecule type" value="Genomic_DNA"/>
</dbReference>
<evidence type="ECO:0000256" key="1">
    <source>
        <dbReference type="SAM" id="Coils"/>
    </source>
</evidence>
<keyword evidence="4" id="KW-1185">Reference proteome</keyword>
<evidence type="ECO:0000256" key="2">
    <source>
        <dbReference type="SAM" id="MobiDB-lite"/>
    </source>
</evidence>
<evidence type="ECO:0000313" key="3">
    <source>
        <dbReference type="EMBL" id="EYB98575.1"/>
    </source>
</evidence>